<dbReference type="AlphaFoldDB" id="A0A0U1KYS4"/>
<dbReference type="Pfam" id="PF00662">
    <property type="entry name" value="Proton_antipo_N"/>
    <property type="match status" value="1"/>
</dbReference>
<sequence>MGHLIVLALVLPLITGAVTMTQSGQKAIRFINLAGSLVLSFTLLLIVQAVVNTGNIHVGQFYIDSLSAVVLLVVAALTCTATLFSLSYMENEFREGKVSLKMLKRYYALFNLFVFTMVCVPVVENMGLLWVAVEATTLSSALLVAFYFNRAALEAAWKYVMVCTVGICLALLGTILLYYAQVNADLSGAGRALSWLEIQAVSDKLDSGMIKLAFVFILIGYGTKAGLAPMHTWLPDAHSQAPSPVSGLLSGGLLSCALYGIIRMVVIVKGAVGPAFPEQFLIGFGLLSIVIAVPFILVQQDLKRLLAYSSIEHMGLITLGLGLGTPLALYGALLHIINHAITKSTLFYLAGAIIQHYGTKNIMRIKGLVSAMPVMGAMFVAAVLAIAGLPPFSIFYSKLTIVWAAFQSGNAWLGAIILLLMAAIFAGMIYYTLKIGFGPIPGKVTGDYRLGKSAMAAVAVSMVLMIVSGIYLPPWLDMLIKQAAAIILGGRL</sequence>
<dbReference type="PANTHER" id="PTHR42682:SF5">
    <property type="entry name" value="HYDROGENASE-4 COMPONENT F"/>
    <property type="match status" value="1"/>
</dbReference>
<feature type="transmembrane region" description="Helical" evidence="9">
    <location>
        <begin position="6"/>
        <end position="23"/>
    </location>
</feature>
<evidence type="ECO:0000313" key="13">
    <source>
        <dbReference type="Proteomes" id="UP000049855"/>
    </source>
</evidence>
<evidence type="ECO:0000256" key="3">
    <source>
        <dbReference type="ARBA" id="ARBA00022475"/>
    </source>
</evidence>
<keyword evidence="3" id="KW-1003">Cell membrane</keyword>
<feature type="transmembrane region" description="Helical" evidence="9">
    <location>
        <begin position="30"/>
        <end position="51"/>
    </location>
</feature>
<keyword evidence="5 9" id="KW-1133">Transmembrane helix</keyword>
<evidence type="ECO:0000259" key="11">
    <source>
        <dbReference type="Pfam" id="PF00662"/>
    </source>
</evidence>
<dbReference type="InterPro" id="IPR052175">
    <property type="entry name" value="ComplexI-like_HydComp"/>
</dbReference>
<evidence type="ECO:0000256" key="5">
    <source>
        <dbReference type="ARBA" id="ARBA00022989"/>
    </source>
</evidence>
<accession>A0A0U1KYS4</accession>
<organism evidence="12 13">
    <name type="scientific">Sporomusa ovata</name>
    <dbReference type="NCBI Taxonomy" id="2378"/>
    <lineage>
        <taxon>Bacteria</taxon>
        <taxon>Bacillati</taxon>
        <taxon>Bacillota</taxon>
        <taxon>Negativicutes</taxon>
        <taxon>Selenomonadales</taxon>
        <taxon>Sporomusaceae</taxon>
        <taxon>Sporomusa</taxon>
    </lineage>
</organism>
<dbReference type="Proteomes" id="UP000049855">
    <property type="component" value="Unassembled WGS sequence"/>
</dbReference>
<evidence type="ECO:0000256" key="1">
    <source>
        <dbReference type="ARBA" id="ARBA00004651"/>
    </source>
</evidence>
<keyword evidence="4 8" id="KW-0812">Transmembrane</keyword>
<feature type="transmembrane region" description="Helical" evidence="9">
    <location>
        <begin position="66"/>
        <end position="86"/>
    </location>
</feature>
<feature type="transmembrane region" description="Helical" evidence="9">
    <location>
        <begin position="280"/>
        <end position="298"/>
    </location>
</feature>
<evidence type="ECO:0000256" key="4">
    <source>
        <dbReference type="ARBA" id="ARBA00022692"/>
    </source>
</evidence>
<dbReference type="PRINTS" id="PR01434">
    <property type="entry name" value="NADHDHGNASE5"/>
</dbReference>
<reference evidence="13" key="1">
    <citation type="submission" date="2015-03" db="EMBL/GenBank/DDBJ databases">
        <authorList>
            <person name="Nijsse Bart"/>
        </authorList>
    </citation>
    <scope>NUCLEOTIDE SEQUENCE [LARGE SCALE GENOMIC DNA]</scope>
</reference>
<evidence type="ECO:0000259" key="10">
    <source>
        <dbReference type="Pfam" id="PF00361"/>
    </source>
</evidence>
<feature type="domain" description="NADH-Ubiquinone oxidoreductase (complex I) chain 5 N-terminal" evidence="11">
    <location>
        <begin position="60"/>
        <end position="92"/>
    </location>
</feature>
<feature type="transmembrane region" description="Helical" evidence="9">
    <location>
        <begin position="209"/>
        <end position="227"/>
    </location>
</feature>
<feature type="transmembrane region" description="Helical" evidence="9">
    <location>
        <begin position="305"/>
        <end position="330"/>
    </location>
</feature>
<dbReference type="PANTHER" id="PTHR42682">
    <property type="entry name" value="HYDROGENASE-4 COMPONENT F"/>
    <property type="match status" value="1"/>
</dbReference>
<feature type="transmembrane region" description="Helical" evidence="9">
    <location>
        <begin position="367"/>
        <end position="392"/>
    </location>
</feature>
<proteinExistence type="inferred from homology"/>
<feature type="transmembrane region" description="Helical" evidence="9">
    <location>
        <begin position="454"/>
        <end position="472"/>
    </location>
</feature>
<comment type="subcellular location">
    <subcellularLocation>
        <location evidence="1">Cell membrane</location>
        <topology evidence="1">Multi-pass membrane protein</topology>
    </subcellularLocation>
    <subcellularLocation>
        <location evidence="8">Membrane</location>
        <topology evidence="8">Multi-pass membrane protein</topology>
    </subcellularLocation>
</comment>
<dbReference type="InterPro" id="IPR001750">
    <property type="entry name" value="ND/Mrp_TM"/>
</dbReference>
<name>A0A0U1KYS4_9FIRM</name>
<protein>
    <submittedName>
        <fullName evidence="12">Hydrogenase-4 component F</fullName>
    </submittedName>
</protein>
<evidence type="ECO:0000256" key="2">
    <source>
        <dbReference type="ARBA" id="ARBA00008483"/>
    </source>
</evidence>
<evidence type="ECO:0000313" key="12">
    <source>
        <dbReference type="EMBL" id="CQR72568.1"/>
    </source>
</evidence>
<dbReference type="GO" id="GO:0005886">
    <property type="term" value="C:plasma membrane"/>
    <property type="evidence" value="ECO:0007669"/>
    <property type="project" value="UniProtKB-SubCell"/>
</dbReference>
<dbReference type="GO" id="GO:0016491">
    <property type="term" value="F:oxidoreductase activity"/>
    <property type="evidence" value="ECO:0007669"/>
    <property type="project" value="UniProtKB-KW"/>
</dbReference>
<feature type="domain" description="NADH:quinone oxidoreductase/Mrp antiporter transmembrane" evidence="10">
    <location>
        <begin position="125"/>
        <end position="416"/>
    </location>
</feature>
<dbReference type="InterPro" id="IPR001516">
    <property type="entry name" value="Proton_antipo_N"/>
</dbReference>
<keyword evidence="13" id="KW-1185">Reference proteome</keyword>
<gene>
    <name evidence="12" type="ORF">SpAn4DRAFT_3028</name>
</gene>
<evidence type="ECO:0000256" key="6">
    <source>
        <dbReference type="ARBA" id="ARBA00023002"/>
    </source>
</evidence>
<dbReference type="Pfam" id="PF00361">
    <property type="entry name" value="Proton_antipo_M"/>
    <property type="match status" value="1"/>
</dbReference>
<evidence type="ECO:0000256" key="9">
    <source>
        <dbReference type="SAM" id="Phobius"/>
    </source>
</evidence>
<feature type="transmembrane region" description="Helical" evidence="9">
    <location>
        <begin position="412"/>
        <end position="433"/>
    </location>
</feature>
<comment type="similarity">
    <text evidence="2">Belongs to the CPA3 antiporters (TC 2.A.63) subunit A family.</text>
</comment>
<keyword evidence="7 9" id="KW-0472">Membrane</keyword>
<evidence type="ECO:0000256" key="8">
    <source>
        <dbReference type="RuleBase" id="RU000320"/>
    </source>
</evidence>
<evidence type="ECO:0000256" key="7">
    <source>
        <dbReference type="ARBA" id="ARBA00023136"/>
    </source>
</evidence>
<feature type="transmembrane region" description="Helical" evidence="9">
    <location>
        <begin position="106"/>
        <end position="123"/>
    </location>
</feature>
<dbReference type="EMBL" id="CTRP01000010">
    <property type="protein sequence ID" value="CQR72568.1"/>
    <property type="molecule type" value="Genomic_DNA"/>
</dbReference>
<feature type="transmembrane region" description="Helical" evidence="9">
    <location>
        <begin position="248"/>
        <end position="268"/>
    </location>
</feature>
<feature type="transmembrane region" description="Helical" evidence="9">
    <location>
        <begin position="160"/>
        <end position="180"/>
    </location>
</feature>
<dbReference type="RefSeq" id="WP_021167281.1">
    <property type="nucleotide sequence ID" value="NZ_CTRP01000010.1"/>
</dbReference>
<keyword evidence="6" id="KW-0560">Oxidoreductase</keyword>